<evidence type="ECO:0000313" key="9">
    <source>
        <dbReference type="EMBL" id="CAI5454854.1"/>
    </source>
</evidence>
<keyword evidence="3" id="KW-0964">Secreted</keyword>
<dbReference type="Pfam" id="PF01581">
    <property type="entry name" value="FARP"/>
    <property type="match status" value="4"/>
</dbReference>
<organism evidence="9 10">
    <name type="scientific">Caenorhabditis angaria</name>
    <dbReference type="NCBI Taxonomy" id="860376"/>
    <lineage>
        <taxon>Eukaryota</taxon>
        <taxon>Metazoa</taxon>
        <taxon>Ecdysozoa</taxon>
        <taxon>Nematoda</taxon>
        <taxon>Chromadorea</taxon>
        <taxon>Rhabditida</taxon>
        <taxon>Rhabditina</taxon>
        <taxon>Rhabditomorpha</taxon>
        <taxon>Rhabditoidea</taxon>
        <taxon>Rhabditidae</taxon>
        <taxon>Peloderinae</taxon>
        <taxon>Caenorhabditis</taxon>
    </lineage>
</organism>
<reference evidence="9" key="1">
    <citation type="submission" date="2022-11" db="EMBL/GenBank/DDBJ databases">
        <authorList>
            <person name="Kikuchi T."/>
        </authorList>
    </citation>
    <scope>NUCLEOTIDE SEQUENCE</scope>
    <source>
        <strain evidence="9">PS1010</strain>
    </source>
</reference>
<evidence type="ECO:0000256" key="5">
    <source>
        <dbReference type="ARBA" id="ARBA00022729"/>
    </source>
</evidence>
<accession>A0A9P1N8A1</accession>
<feature type="signal peptide" evidence="8">
    <location>
        <begin position="1"/>
        <end position="19"/>
    </location>
</feature>
<sequence length="130" mass="14949">MLVGILLAILVAFVSSISAECDVSTIPDAQKDLALRVCHLEDELSVVQRALQEVMQRTDITLDDAAPILNKRKNEFIRFGKRSGEVDKRKNEFIRFGKRKNEFIRFGRSDPALYDDVSMEKRKNEFIRFG</sequence>
<dbReference type="InterPro" id="IPR051041">
    <property type="entry name" value="FMRFamide-related_np"/>
</dbReference>
<evidence type="ECO:0000256" key="4">
    <source>
        <dbReference type="ARBA" id="ARBA00022685"/>
    </source>
</evidence>
<evidence type="ECO:0000256" key="1">
    <source>
        <dbReference type="ARBA" id="ARBA00004613"/>
    </source>
</evidence>
<proteinExistence type="inferred from homology"/>
<evidence type="ECO:0000256" key="3">
    <source>
        <dbReference type="ARBA" id="ARBA00022525"/>
    </source>
</evidence>
<dbReference type="PANTHER" id="PTHR20986:SF18">
    <property type="entry name" value="FMRF-LIKE PEPTIDE"/>
    <property type="match status" value="1"/>
</dbReference>
<keyword evidence="5 8" id="KW-0732">Signal</keyword>
<dbReference type="AlphaFoldDB" id="A0A9P1N8A1"/>
<dbReference type="GO" id="GO:0005576">
    <property type="term" value="C:extracellular region"/>
    <property type="evidence" value="ECO:0007669"/>
    <property type="project" value="UniProtKB-SubCell"/>
</dbReference>
<name>A0A9P1N8A1_9PELO</name>
<protein>
    <submittedName>
        <fullName evidence="9">Uncharacterized protein</fullName>
    </submittedName>
</protein>
<comment type="caution">
    <text evidence="9">The sequence shown here is derived from an EMBL/GenBank/DDBJ whole genome shotgun (WGS) entry which is preliminary data.</text>
</comment>
<dbReference type="PANTHER" id="PTHR20986">
    <property type="entry name" value="FMRFAMIDE-RELATED PEPTIDES"/>
    <property type="match status" value="1"/>
</dbReference>
<keyword evidence="7" id="KW-0527">Neuropeptide</keyword>
<keyword evidence="10" id="KW-1185">Reference proteome</keyword>
<evidence type="ECO:0000256" key="6">
    <source>
        <dbReference type="ARBA" id="ARBA00022815"/>
    </source>
</evidence>
<evidence type="ECO:0000313" key="10">
    <source>
        <dbReference type="Proteomes" id="UP001152747"/>
    </source>
</evidence>
<comment type="similarity">
    <text evidence="2">Belongs to the FARP (FMRFamide related peptide) family.</text>
</comment>
<dbReference type="InterPro" id="IPR002544">
    <property type="entry name" value="FMRFamid-related_peptide-like"/>
</dbReference>
<dbReference type="OrthoDB" id="5813613at2759"/>
<feature type="chain" id="PRO_5040306711" evidence="8">
    <location>
        <begin position="20"/>
        <end position="130"/>
    </location>
</feature>
<gene>
    <name evidence="9" type="ORF">CAMP_LOCUS17491</name>
</gene>
<dbReference type="Proteomes" id="UP001152747">
    <property type="component" value="Unassembled WGS sequence"/>
</dbReference>
<comment type="subcellular location">
    <subcellularLocation>
        <location evidence="1">Secreted</location>
    </subcellularLocation>
</comment>
<evidence type="ECO:0000256" key="8">
    <source>
        <dbReference type="SAM" id="SignalP"/>
    </source>
</evidence>
<keyword evidence="6" id="KW-0027">Amidation</keyword>
<keyword evidence="4" id="KW-0165">Cleavage on pair of basic residues</keyword>
<dbReference type="EMBL" id="CANHGI010000006">
    <property type="protein sequence ID" value="CAI5454854.1"/>
    <property type="molecule type" value="Genomic_DNA"/>
</dbReference>
<evidence type="ECO:0000256" key="7">
    <source>
        <dbReference type="ARBA" id="ARBA00023320"/>
    </source>
</evidence>
<evidence type="ECO:0000256" key="2">
    <source>
        <dbReference type="ARBA" id="ARBA00006356"/>
    </source>
</evidence>
<dbReference type="GO" id="GO:0007218">
    <property type="term" value="P:neuropeptide signaling pathway"/>
    <property type="evidence" value="ECO:0007669"/>
    <property type="project" value="UniProtKB-KW"/>
</dbReference>